<dbReference type="EMBL" id="KN822045">
    <property type="protein sequence ID" value="KIM62036.1"/>
    <property type="molecule type" value="Genomic_DNA"/>
</dbReference>
<keyword evidence="2" id="KW-1185">Reference proteome</keyword>
<dbReference type="AlphaFoldDB" id="A0A0C3E1S7"/>
<reference evidence="1 2" key="1">
    <citation type="submission" date="2014-04" db="EMBL/GenBank/DDBJ databases">
        <authorList>
            <consortium name="DOE Joint Genome Institute"/>
            <person name="Kuo A."/>
            <person name="Kohler A."/>
            <person name="Nagy L.G."/>
            <person name="Floudas D."/>
            <person name="Copeland A."/>
            <person name="Barry K.W."/>
            <person name="Cichocki N."/>
            <person name="Veneault-Fourrey C."/>
            <person name="LaButti K."/>
            <person name="Lindquist E.A."/>
            <person name="Lipzen A."/>
            <person name="Lundell T."/>
            <person name="Morin E."/>
            <person name="Murat C."/>
            <person name="Sun H."/>
            <person name="Tunlid A."/>
            <person name="Henrissat B."/>
            <person name="Grigoriev I.V."/>
            <person name="Hibbett D.S."/>
            <person name="Martin F."/>
            <person name="Nordberg H.P."/>
            <person name="Cantor M.N."/>
            <person name="Hua S.X."/>
        </authorList>
    </citation>
    <scope>NUCLEOTIDE SEQUENCE [LARGE SCALE GENOMIC DNA]</scope>
    <source>
        <strain evidence="1 2">Foug A</strain>
    </source>
</reference>
<proteinExistence type="predicted"/>
<dbReference type="HOGENOM" id="CLU_2623442_0_0_1"/>
<dbReference type="InParanoid" id="A0A0C3E1S7"/>
<sequence length="78" mass="9030">MTRIGQFTTNVIGRSFQRLQLSMILLPRVSIYSQKMLKLRTKLTLMANDFGDLFSQHDHGRPFANNLNAWGRGVARHR</sequence>
<protein>
    <submittedName>
        <fullName evidence="1">Uncharacterized protein</fullName>
    </submittedName>
</protein>
<dbReference type="Proteomes" id="UP000053989">
    <property type="component" value="Unassembled WGS sequence"/>
</dbReference>
<gene>
    <name evidence="1" type="ORF">SCLCIDRAFT_843088</name>
</gene>
<evidence type="ECO:0000313" key="1">
    <source>
        <dbReference type="EMBL" id="KIM62036.1"/>
    </source>
</evidence>
<reference evidence="2" key="2">
    <citation type="submission" date="2015-01" db="EMBL/GenBank/DDBJ databases">
        <title>Evolutionary Origins and Diversification of the Mycorrhizal Mutualists.</title>
        <authorList>
            <consortium name="DOE Joint Genome Institute"/>
            <consortium name="Mycorrhizal Genomics Consortium"/>
            <person name="Kohler A."/>
            <person name="Kuo A."/>
            <person name="Nagy L.G."/>
            <person name="Floudas D."/>
            <person name="Copeland A."/>
            <person name="Barry K.W."/>
            <person name="Cichocki N."/>
            <person name="Veneault-Fourrey C."/>
            <person name="LaButti K."/>
            <person name="Lindquist E.A."/>
            <person name="Lipzen A."/>
            <person name="Lundell T."/>
            <person name="Morin E."/>
            <person name="Murat C."/>
            <person name="Riley R."/>
            <person name="Ohm R."/>
            <person name="Sun H."/>
            <person name="Tunlid A."/>
            <person name="Henrissat B."/>
            <person name="Grigoriev I.V."/>
            <person name="Hibbett D.S."/>
            <person name="Martin F."/>
        </authorList>
    </citation>
    <scope>NUCLEOTIDE SEQUENCE [LARGE SCALE GENOMIC DNA]</scope>
    <source>
        <strain evidence="2">Foug A</strain>
    </source>
</reference>
<evidence type="ECO:0000313" key="2">
    <source>
        <dbReference type="Proteomes" id="UP000053989"/>
    </source>
</evidence>
<name>A0A0C3E1S7_9AGAM</name>
<accession>A0A0C3E1S7</accession>
<organism evidence="1 2">
    <name type="scientific">Scleroderma citrinum Foug A</name>
    <dbReference type="NCBI Taxonomy" id="1036808"/>
    <lineage>
        <taxon>Eukaryota</taxon>
        <taxon>Fungi</taxon>
        <taxon>Dikarya</taxon>
        <taxon>Basidiomycota</taxon>
        <taxon>Agaricomycotina</taxon>
        <taxon>Agaricomycetes</taxon>
        <taxon>Agaricomycetidae</taxon>
        <taxon>Boletales</taxon>
        <taxon>Sclerodermatineae</taxon>
        <taxon>Sclerodermataceae</taxon>
        <taxon>Scleroderma</taxon>
    </lineage>
</organism>